<dbReference type="OrthoDB" id="5978002at2759"/>
<evidence type="ECO:0000313" key="2">
    <source>
        <dbReference type="EMBL" id="CAC5405019.1"/>
    </source>
</evidence>
<feature type="region of interest" description="Disordered" evidence="1">
    <location>
        <begin position="70"/>
        <end position="91"/>
    </location>
</feature>
<feature type="compositionally biased region" description="Low complexity" evidence="1">
    <location>
        <begin position="392"/>
        <end position="403"/>
    </location>
</feature>
<sequence length="762" mass="85407">MAQPSLTVGKNQENAVRESMKTNGNIQFGLQVPDHFASSDLMKSTEESRSLNFNFLGPNQSCFDETHRNGQVSITDNNNPNPTAGRDGPQPVDFSLFWSDVNANTIKNNRQHLDSGFFEQTSFSERYCMNTSADKFSTFDDIVSQIVDDENSLFTFNHSLDNAQHTYGIESSPTTPSSAWSSGTDDFGPKSSSTSFSFSEVWDRSTANDILNLSNNPNNNIFPVEDKSFISESSDVLEGSQSAQSKALESLIQDLQRTDLLAFDNLNQFPISSTRAQASSTPIYGHTNDTRPEIQQKARKSLVFGQTEQSNVGLQSSKPGINLKHMSQTFSPKCSLSQGAAVFPTRPQDVFTTTQGYPASFTTSNTVIQDHVLSEQNGFHSRLQSQKHHPYSSPVVSSSQNKSSFREPDIGSPHLLSNTQELRQLAELATNSNILSHPPPELHRHDRLGNSDPYKLPLPDNYIHDMLLSPVVDHSVDHVNQRDLILTDQYGNIPPAIHPAFLKYHNLVMPPVLMPQGAFPAADALEYVAVDQFGRLIPAYYRPEMYLDLQNYMYGFHPLHPGLRNPLKRTGPSNELHVKLEECYEQFRNVERERKKTEAELARQNPGKRVSSMNNIVVPRLPSNPSRVDRLIIDSFKEHARILTLIDKMERLRNITVHPNIHSAMERWLEGIRKVQARRKEEIVNATNRHRNGGPRHQEDKDVLALAASISELSELTRRARTAQWCSLQAADKDNPCLSKLGIDIQSLTMVTQGESAGNDKS</sequence>
<accession>A0A6J8DAS3</accession>
<evidence type="ECO:0000313" key="3">
    <source>
        <dbReference type="Proteomes" id="UP000507470"/>
    </source>
</evidence>
<dbReference type="InterPro" id="IPR027963">
    <property type="entry name" value="MEIOC"/>
</dbReference>
<feature type="compositionally biased region" description="Polar residues" evidence="1">
    <location>
        <begin position="70"/>
        <end position="82"/>
    </location>
</feature>
<evidence type="ECO:0000256" key="1">
    <source>
        <dbReference type="SAM" id="MobiDB-lite"/>
    </source>
</evidence>
<dbReference type="PANTHER" id="PTHR33861">
    <property type="entry name" value="PROTEIN CBG18333"/>
    <property type="match status" value="1"/>
</dbReference>
<feature type="region of interest" description="Disordered" evidence="1">
    <location>
        <begin position="379"/>
        <end position="407"/>
    </location>
</feature>
<dbReference type="PANTHER" id="PTHR33861:SF5">
    <property type="entry name" value="GAMMA-TUBULIN COMPLEX COMPONENT"/>
    <property type="match status" value="1"/>
</dbReference>
<dbReference type="GO" id="GO:0048255">
    <property type="term" value="P:mRNA stabilization"/>
    <property type="evidence" value="ECO:0007669"/>
    <property type="project" value="TreeGrafter"/>
</dbReference>
<dbReference type="EMBL" id="CACVKT020007050">
    <property type="protein sequence ID" value="CAC5405019.1"/>
    <property type="molecule type" value="Genomic_DNA"/>
</dbReference>
<reference evidence="2 3" key="1">
    <citation type="submission" date="2020-06" db="EMBL/GenBank/DDBJ databases">
        <authorList>
            <person name="Li R."/>
            <person name="Bekaert M."/>
        </authorList>
    </citation>
    <scope>NUCLEOTIDE SEQUENCE [LARGE SCALE GENOMIC DNA]</scope>
    <source>
        <strain evidence="3">wild</strain>
    </source>
</reference>
<dbReference type="Proteomes" id="UP000507470">
    <property type="component" value="Unassembled WGS sequence"/>
</dbReference>
<dbReference type="GO" id="GO:0007144">
    <property type="term" value="P:female meiosis I"/>
    <property type="evidence" value="ECO:0007669"/>
    <property type="project" value="TreeGrafter"/>
</dbReference>
<dbReference type="GO" id="GO:0005737">
    <property type="term" value="C:cytoplasm"/>
    <property type="evidence" value="ECO:0007669"/>
    <property type="project" value="TreeGrafter"/>
</dbReference>
<dbReference type="Pfam" id="PF15189">
    <property type="entry name" value="MEIOC"/>
    <property type="match status" value="1"/>
</dbReference>
<keyword evidence="3" id="KW-1185">Reference proteome</keyword>
<name>A0A6J8DAS3_MYTCO</name>
<dbReference type="GO" id="GO:0005634">
    <property type="term" value="C:nucleus"/>
    <property type="evidence" value="ECO:0007669"/>
    <property type="project" value="TreeGrafter"/>
</dbReference>
<feature type="compositionally biased region" description="Low complexity" evidence="1">
    <location>
        <begin position="171"/>
        <end position="182"/>
    </location>
</feature>
<feature type="region of interest" description="Disordered" evidence="1">
    <location>
        <begin position="167"/>
        <end position="186"/>
    </location>
</feature>
<dbReference type="AlphaFoldDB" id="A0A6J8DAS3"/>
<proteinExistence type="predicted"/>
<gene>
    <name evidence="2" type="ORF">MCOR_38748</name>
</gene>
<dbReference type="GO" id="GO:0007141">
    <property type="term" value="P:male meiosis I"/>
    <property type="evidence" value="ECO:0007669"/>
    <property type="project" value="TreeGrafter"/>
</dbReference>
<organism evidence="2 3">
    <name type="scientific">Mytilus coruscus</name>
    <name type="common">Sea mussel</name>
    <dbReference type="NCBI Taxonomy" id="42192"/>
    <lineage>
        <taxon>Eukaryota</taxon>
        <taxon>Metazoa</taxon>
        <taxon>Spiralia</taxon>
        <taxon>Lophotrochozoa</taxon>
        <taxon>Mollusca</taxon>
        <taxon>Bivalvia</taxon>
        <taxon>Autobranchia</taxon>
        <taxon>Pteriomorphia</taxon>
        <taxon>Mytilida</taxon>
        <taxon>Mytiloidea</taxon>
        <taxon>Mytilidae</taxon>
        <taxon>Mytilinae</taxon>
        <taxon>Mytilus</taxon>
    </lineage>
</organism>
<protein>
    <submittedName>
        <fullName evidence="2">Meiosis-specific coiled-coil domain-containing protein MEIOC</fullName>
    </submittedName>
</protein>